<dbReference type="EMBL" id="BTRK01000001">
    <property type="protein sequence ID" value="GMR33393.1"/>
    <property type="molecule type" value="Genomic_DNA"/>
</dbReference>
<reference evidence="7" key="2">
    <citation type="submission" date="2023-06" db="EMBL/GenBank/DDBJ databases">
        <title>Genome assembly of Pristionchus species.</title>
        <authorList>
            <person name="Yoshida K."/>
            <person name="Sommer R.J."/>
        </authorList>
    </citation>
    <scope>NUCLEOTIDE SEQUENCE</scope>
    <source>
        <strain evidence="7 8">RS5460</strain>
    </source>
</reference>
<dbReference type="Proteomes" id="UP001328107">
    <property type="component" value="Unassembled WGS sequence"/>
</dbReference>
<organism evidence="7 8">
    <name type="scientific">Pristionchus mayeri</name>
    <dbReference type="NCBI Taxonomy" id="1317129"/>
    <lineage>
        <taxon>Eukaryota</taxon>
        <taxon>Metazoa</taxon>
        <taxon>Ecdysozoa</taxon>
        <taxon>Nematoda</taxon>
        <taxon>Chromadorea</taxon>
        <taxon>Rhabditida</taxon>
        <taxon>Rhabditina</taxon>
        <taxon>Diplogasteromorpha</taxon>
        <taxon>Diplogasteroidea</taxon>
        <taxon>Neodiplogasteridae</taxon>
        <taxon>Pristionchus</taxon>
    </lineage>
</organism>
<evidence type="ECO:0000313" key="7">
    <source>
        <dbReference type="EMBL" id="GMR33393.1"/>
    </source>
</evidence>
<dbReference type="EMBL" id="BTRK01000001">
    <property type="protein sequence ID" value="GMR33370.1"/>
    <property type="molecule type" value="Genomic_DNA"/>
</dbReference>
<dbReference type="EMBL" id="BTRK01000001">
    <property type="protein sequence ID" value="GMR33386.1"/>
    <property type="molecule type" value="Genomic_DNA"/>
</dbReference>
<evidence type="ECO:0000313" key="2">
    <source>
        <dbReference type="EMBL" id="GMR33370.1"/>
    </source>
</evidence>
<feature type="region of interest" description="Disordered" evidence="1">
    <location>
        <begin position="35"/>
        <end position="156"/>
    </location>
</feature>
<dbReference type="EMBL" id="BTRK01000001">
    <property type="protein sequence ID" value="GMR33373.1"/>
    <property type="molecule type" value="Genomic_DNA"/>
</dbReference>
<accession>A0AAN5C1J3</accession>
<evidence type="ECO:0000313" key="6">
    <source>
        <dbReference type="EMBL" id="GMR33388.1"/>
    </source>
</evidence>
<evidence type="ECO:0000313" key="8">
    <source>
        <dbReference type="Proteomes" id="UP001328107"/>
    </source>
</evidence>
<comment type="caution">
    <text evidence="7">The sequence shown here is derived from an EMBL/GenBank/DDBJ whole genome shotgun (WGS) entry which is preliminary data.</text>
</comment>
<evidence type="ECO:0000313" key="4">
    <source>
        <dbReference type="EMBL" id="GMR33381.1"/>
    </source>
</evidence>
<dbReference type="EMBL" id="BTRK01000001">
    <property type="protein sequence ID" value="GMR33388.1"/>
    <property type="molecule type" value="Genomic_DNA"/>
</dbReference>
<dbReference type="EMBL" id="BTRK01000001">
    <property type="protein sequence ID" value="GMR33381.1"/>
    <property type="molecule type" value="Genomic_DNA"/>
</dbReference>
<proteinExistence type="predicted"/>
<sequence>MVSPAKLRFVHFDRFFRNSHEIYAKQHILAQFVSSSTTSDLPHPTVSYRTSCRRSARNSKPVARVVDEAPKKSTAKHRTTATPSKKAATPAPRKSRATTAAAAAKTAARAAEKKSGETPSRKVERKGTATSIPAAPRRPSRVEEQREQQQGAAPAATAATAAGDAAATAFPVAQMRVQNIFTSRAAQSTRAADEPDSYSIEIELGAIRALAARHMVYPDRKAVVIQFDKRAVMPPTDR</sequence>
<keyword evidence="8" id="KW-1185">Reference proteome</keyword>
<gene>
    <name evidence="2" type="ORF">PMAYCL1PPCAC_03565</name>
    <name evidence="3" type="ORF">PMAYCL1PPCAC_03568</name>
    <name evidence="4" type="ORF">PMAYCL1PPCAC_03576</name>
    <name evidence="5" type="ORF">PMAYCL1PPCAC_03581</name>
    <name evidence="6" type="ORF">PMAYCL1PPCAC_03583</name>
    <name evidence="7" type="ORF">PMAYCL1PPCAC_03588</name>
</gene>
<evidence type="ECO:0000313" key="3">
    <source>
        <dbReference type="EMBL" id="GMR33373.1"/>
    </source>
</evidence>
<name>A0AAN5C1J3_9BILA</name>
<feature type="compositionally biased region" description="Low complexity" evidence="1">
    <location>
        <begin position="80"/>
        <end position="109"/>
    </location>
</feature>
<evidence type="ECO:0000256" key="1">
    <source>
        <dbReference type="SAM" id="MobiDB-lite"/>
    </source>
</evidence>
<feature type="compositionally biased region" description="Basic and acidic residues" evidence="1">
    <location>
        <begin position="110"/>
        <end position="127"/>
    </location>
</feature>
<reference evidence="8" key="1">
    <citation type="submission" date="2022-10" db="EMBL/GenBank/DDBJ databases">
        <title>Genome assembly of Pristionchus species.</title>
        <authorList>
            <person name="Yoshida K."/>
            <person name="Sommer R.J."/>
        </authorList>
    </citation>
    <scope>NUCLEOTIDE SEQUENCE [LARGE SCALE GENOMIC DNA]</scope>
    <source>
        <strain evidence="5 8">RS5460</strain>
    </source>
</reference>
<evidence type="ECO:0000313" key="5">
    <source>
        <dbReference type="EMBL" id="GMR33386.1"/>
    </source>
</evidence>
<dbReference type="AlphaFoldDB" id="A0AAN5C1J3"/>
<protein>
    <submittedName>
        <fullName evidence="7">Uncharacterized protein</fullName>
    </submittedName>
</protein>